<dbReference type="Proteomes" id="UP000694918">
    <property type="component" value="Unplaced"/>
</dbReference>
<reference evidence="2" key="1">
    <citation type="submission" date="2025-08" db="UniProtKB">
        <authorList>
            <consortium name="RefSeq"/>
        </authorList>
    </citation>
    <scope>IDENTIFICATION</scope>
</reference>
<sequence length="281" mass="31954">MDEELSALHKIDTWDLVPPLLGKSVVGCRWVYKIKTNSDRSIERYKARLLDVKNAFLNEDLQEEVYMALPSGISHDSEYVYLFFEDSGNDTSPHVQSICTHNSASTEAILDPFWQQAMDEELSALHKIDTWDLVPPLPGKSVVGCRWVYKIKTNSDRSIERYKARLLDVKNAFLNEDLQEEVYMALPSGHIILSLYVDGMIIIGDNIDDILERARLLDNKTVDIPIEVNARYSSADGLPLIDLTLYRTIVGSLVYLTITRSDIAHVHVVNQFVISPTTIHY</sequence>
<dbReference type="AlphaFoldDB" id="A0AAJ6TPA3"/>
<accession>A0AAJ6TPA3</accession>
<dbReference type="GeneID" id="105118030"/>
<evidence type="ECO:0000313" key="2">
    <source>
        <dbReference type="RefSeq" id="XP_011014171.1"/>
    </source>
</evidence>
<proteinExistence type="predicted"/>
<name>A0AAJ6TPA3_POPEU</name>
<gene>
    <name evidence="2" type="primary">LOC105118030</name>
</gene>
<dbReference type="RefSeq" id="XP_011014171.1">
    <property type="nucleotide sequence ID" value="XM_011015869.1"/>
</dbReference>
<evidence type="ECO:0000313" key="1">
    <source>
        <dbReference type="Proteomes" id="UP000694918"/>
    </source>
</evidence>
<dbReference type="KEGG" id="peu:105118030"/>
<organism evidence="1 2">
    <name type="scientific">Populus euphratica</name>
    <name type="common">Euphrates poplar</name>
    <dbReference type="NCBI Taxonomy" id="75702"/>
    <lineage>
        <taxon>Eukaryota</taxon>
        <taxon>Viridiplantae</taxon>
        <taxon>Streptophyta</taxon>
        <taxon>Embryophyta</taxon>
        <taxon>Tracheophyta</taxon>
        <taxon>Spermatophyta</taxon>
        <taxon>Magnoliopsida</taxon>
        <taxon>eudicotyledons</taxon>
        <taxon>Gunneridae</taxon>
        <taxon>Pentapetalae</taxon>
        <taxon>rosids</taxon>
        <taxon>fabids</taxon>
        <taxon>Malpighiales</taxon>
        <taxon>Salicaceae</taxon>
        <taxon>Saliceae</taxon>
        <taxon>Populus</taxon>
    </lineage>
</organism>
<protein>
    <submittedName>
        <fullName evidence="2">Uncharacterized protein LOC105118030</fullName>
    </submittedName>
</protein>
<keyword evidence="1" id="KW-1185">Reference proteome</keyword>